<evidence type="ECO:0000256" key="8">
    <source>
        <dbReference type="ARBA" id="ARBA00036083"/>
    </source>
</evidence>
<reference evidence="14" key="2">
    <citation type="submission" date="2007-04" db="EMBL/GenBank/DDBJ databases">
        <title>The genome of the human body louse.</title>
        <authorList>
            <consortium name="The Human Body Louse Genome Consortium"/>
            <person name="Kirkness E."/>
            <person name="Walenz B."/>
            <person name="Hass B."/>
            <person name="Bruggner R."/>
            <person name="Strausberg R."/>
        </authorList>
    </citation>
    <scope>NUCLEOTIDE SEQUENCE</scope>
    <source>
        <strain evidence="14">USDA</strain>
    </source>
</reference>
<dbReference type="InterPro" id="IPR017946">
    <property type="entry name" value="PLC-like_Pdiesterase_TIM-brl"/>
</dbReference>
<keyword evidence="16" id="KW-1185">Reference proteome</keyword>
<dbReference type="CDD" id="cd08612">
    <property type="entry name" value="GDPD_GDE4"/>
    <property type="match status" value="1"/>
</dbReference>
<dbReference type="PANTHER" id="PTHR42758:SF2">
    <property type="entry name" value="PHOSPHATIDYLGLYCEROL PHOSPHOLIPASE C"/>
    <property type="match status" value="1"/>
</dbReference>
<keyword evidence="3" id="KW-0812">Transmembrane</keyword>
<dbReference type="PANTHER" id="PTHR42758">
    <property type="entry name" value="PHOSPHATIDYLGLYCEROL PHOSPHOLIPASE C"/>
    <property type="match status" value="1"/>
</dbReference>
<comment type="catalytic activity">
    <reaction evidence="8">
        <text>1-O-hexadecyl-sn-glycero-3-phosphocholine + H2O = 1-O-hexadecyl-sn-glycero-3-phosphate + choline + H(+)</text>
        <dbReference type="Rhea" id="RHEA:41143"/>
        <dbReference type="ChEBI" id="CHEBI:15354"/>
        <dbReference type="ChEBI" id="CHEBI:15377"/>
        <dbReference type="ChEBI" id="CHEBI:15378"/>
        <dbReference type="ChEBI" id="CHEBI:64496"/>
        <dbReference type="ChEBI" id="CHEBI:77580"/>
    </reaction>
    <physiologicalReaction direction="left-to-right" evidence="8">
        <dbReference type="Rhea" id="RHEA:41144"/>
    </physiologicalReaction>
</comment>
<dbReference type="InParanoid" id="E0VTS7"/>
<dbReference type="Proteomes" id="UP000009046">
    <property type="component" value="Unassembled WGS sequence"/>
</dbReference>
<feature type="domain" description="GP-PDE" evidence="13">
    <location>
        <begin position="17"/>
        <end position="290"/>
    </location>
</feature>
<evidence type="ECO:0000313" key="14">
    <source>
        <dbReference type="EMBL" id="EEB16783.1"/>
    </source>
</evidence>
<evidence type="ECO:0000256" key="6">
    <source>
        <dbReference type="ARBA" id="ARBA00023098"/>
    </source>
</evidence>
<dbReference type="RefSeq" id="XP_002429521.1">
    <property type="nucleotide sequence ID" value="XM_002429476.1"/>
</dbReference>
<evidence type="ECO:0000313" key="16">
    <source>
        <dbReference type="Proteomes" id="UP000009046"/>
    </source>
</evidence>
<dbReference type="InterPro" id="IPR030395">
    <property type="entry name" value="GP_PDE_dom"/>
</dbReference>
<dbReference type="eggNOG" id="KOG2258">
    <property type="taxonomic scope" value="Eukaryota"/>
</dbReference>
<dbReference type="InterPro" id="IPR052271">
    <property type="entry name" value="GDPD-Related"/>
</dbReference>
<dbReference type="GO" id="GO:0046475">
    <property type="term" value="P:glycerophospholipid catabolic process"/>
    <property type="evidence" value="ECO:0007669"/>
    <property type="project" value="TreeGrafter"/>
</dbReference>
<accession>E0VTS7</accession>
<dbReference type="EMBL" id="AAZO01005347">
    <property type="status" value="NOT_ANNOTATED_CDS"/>
    <property type="molecule type" value="Genomic_DNA"/>
</dbReference>
<gene>
    <name evidence="15" type="primary">8230590</name>
    <name evidence="14" type="ORF">Phum_PHUM437800</name>
</gene>
<dbReference type="AlphaFoldDB" id="E0VTS7"/>
<evidence type="ECO:0000256" key="4">
    <source>
        <dbReference type="ARBA" id="ARBA00022801"/>
    </source>
</evidence>
<keyword evidence="6" id="KW-0443">Lipid metabolism</keyword>
<dbReference type="EMBL" id="DS235773">
    <property type="protein sequence ID" value="EEB16783.1"/>
    <property type="molecule type" value="Genomic_DNA"/>
</dbReference>
<comment type="subcellular location">
    <subcellularLocation>
        <location evidence="1">Membrane</location>
    </subcellularLocation>
</comment>
<dbReference type="OrthoDB" id="1058301at2759"/>
<evidence type="ECO:0000256" key="11">
    <source>
        <dbReference type="ARBA" id="ARBA00048580"/>
    </source>
</evidence>
<evidence type="ECO:0000259" key="13">
    <source>
        <dbReference type="PROSITE" id="PS51704"/>
    </source>
</evidence>
<evidence type="ECO:0000256" key="10">
    <source>
        <dbReference type="ARBA" id="ARBA00047538"/>
    </source>
</evidence>
<dbReference type="GO" id="GO:0005789">
    <property type="term" value="C:endoplasmic reticulum membrane"/>
    <property type="evidence" value="ECO:0007669"/>
    <property type="project" value="TreeGrafter"/>
</dbReference>
<keyword evidence="5" id="KW-1133">Transmembrane helix</keyword>
<protein>
    <submittedName>
        <fullName evidence="14">Glycerophosphoryl diester phosphodiesterase, putative</fullName>
    </submittedName>
</protein>
<comment type="catalytic activity">
    <reaction evidence="11">
        <text>1-O-(1Z-octadecenyl)-sn-glycero-3-phospho-N-hexadecanoyl-ethanolamine + H2O = 1-O-(1Z-octadecenyl)-sn-glycero-3-phosphate + N-hexadecanoylethanolamine + H(+)</text>
        <dbReference type="Rhea" id="RHEA:53184"/>
        <dbReference type="ChEBI" id="CHEBI:15377"/>
        <dbReference type="ChEBI" id="CHEBI:15378"/>
        <dbReference type="ChEBI" id="CHEBI:71464"/>
        <dbReference type="ChEBI" id="CHEBI:137009"/>
        <dbReference type="ChEBI" id="CHEBI:137017"/>
    </reaction>
    <physiologicalReaction direction="left-to-right" evidence="11">
        <dbReference type="Rhea" id="RHEA:53185"/>
    </physiologicalReaction>
</comment>
<comment type="catalytic activity">
    <reaction evidence="10">
        <text>N-hexadecanoyl-1-(9Z-octadecenoyl)-sn-glycero-3-phosphoethanolamine + H2O = N-hexadecanoylethanolamine + 1-(9Z-octadecenoyl)-sn-glycero-3-phosphate + H(+)</text>
        <dbReference type="Rhea" id="RHEA:53168"/>
        <dbReference type="ChEBI" id="CHEBI:15377"/>
        <dbReference type="ChEBI" id="CHEBI:15378"/>
        <dbReference type="ChEBI" id="CHEBI:71464"/>
        <dbReference type="ChEBI" id="CHEBI:74544"/>
        <dbReference type="ChEBI" id="CHEBI:85217"/>
    </reaction>
    <physiologicalReaction direction="left-to-right" evidence="10">
        <dbReference type="Rhea" id="RHEA:53169"/>
    </physiologicalReaction>
</comment>
<dbReference type="Pfam" id="PF03009">
    <property type="entry name" value="GDPD"/>
    <property type="match status" value="1"/>
</dbReference>
<reference evidence="15" key="3">
    <citation type="submission" date="2021-02" db="UniProtKB">
        <authorList>
            <consortium name="EnsemblMetazoa"/>
        </authorList>
    </citation>
    <scope>IDENTIFICATION</scope>
    <source>
        <strain evidence="15">USDA</strain>
    </source>
</reference>
<evidence type="ECO:0000256" key="5">
    <source>
        <dbReference type="ARBA" id="ARBA00022989"/>
    </source>
</evidence>
<dbReference type="GO" id="GO:0008081">
    <property type="term" value="F:phosphoric diester hydrolase activity"/>
    <property type="evidence" value="ECO:0007669"/>
    <property type="project" value="InterPro"/>
</dbReference>
<dbReference type="KEGG" id="phu:Phum_PHUM437800"/>
<comment type="catalytic activity">
    <reaction evidence="9">
        <text>N-(5Z,8Z,11Z,14Z-eicosatetraenoyl)-1-(9Z-octadecenoyl)-sn-glycero-3-phosphoethanolamine + H2O = N-(5Z,8Z,11Z,14Z-eicosatetraenoyl)-ethanolamine + 1-(9Z-octadecenoyl)-sn-glycero-3-phosphate + H(+)</text>
        <dbReference type="Rhea" id="RHEA:45544"/>
        <dbReference type="ChEBI" id="CHEBI:2700"/>
        <dbReference type="ChEBI" id="CHEBI:15377"/>
        <dbReference type="ChEBI" id="CHEBI:15378"/>
        <dbReference type="ChEBI" id="CHEBI:74544"/>
        <dbReference type="ChEBI" id="CHEBI:85223"/>
    </reaction>
    <physiologicalReaction direction="left-to-right" evidence="9">
        <dbReference type="Rhea" id="RHEA:45545"/>
    </physiologicalReaction>
</comment>
<dbReference type="PROSITE" id="PS51704">
    <property type="entry name" value="GP_PDE"/>
    <property type="match status" value="1"/>
</dbReference>
<evidence type="ECO:0000256" key="12">
    <source>
        <dbReference type="ARBA" id="ARBA00048947"/>
    </source>
</evidence>
<organism>
    <name type="scientific">Pediculus humanus subsp. corporis</name>
    <name type="common">Body louse</name>
    <dbReference type="NCBI Taxonomy" id="121224"/>
    <lineage>
        <taxon>Eukaryota</taxon>
        <taxon>Metazoa</taxon>
        <taxon>Ecdysozoa</taxon>
        <taxon>Arthropoda</taxon>
        <taxon>Hexapoda</taxon>
        <taxon>Insecta</taxon>
        <taxon>Pterygota</taxon>
        <taxon>Neoptera</taxon>
        <taxon>Paraneoptera</taxon>
        <taxon>Psocodea</taxon>
        <taxon>Troctomorpha</taxon>
        <taxon>Phthiraptera</taxon>
        <taxon>Anoplura</taxon>
        <taxon>Pediculidae</taxon>
        <taxon>Pediculus</taxon>
    </lineage>
</organism>
<dbReference type="EnsemblMetazoa" id="PHUM437800-RA">
    <property type="protein sequence ID" value="PHUM437800-PA"/>
    <property type="gene ID" value="PHUM437800"/>
</dbReference>
<comment type="similarity">
    <text evidence="2">Belongs to the glycerophosphoryl diester phosphodiesterase family.</text>
</comment>
<sequence length="304" mass="35464">MPTHKPQGRLVFPIHDYFGIPKKGAGENYENTMSAFKKSVTLGTDMLELDVHLTKDDMVVVSHDHNLLRSTGDNRNISELNYSDIPLLKKDLALDFDPDFVYTGSGIEEERKFPLLSEVFKNFPKFPINIDIKVNNDRLIQEVSNLIKHYNRENYTVWGNFDNQITLKCFRENPNVHLLFSMTRVIHLVLLFYSGLLPFYPIKETHLEIFLPSVYFRSKMGNSDNVLLKNFMIKVMDALLLRPALFRHLKKRGIQTYVWVLNYEEEFKRAFDLGVDGVMTDFPSKLKKFLAENPQYNSNNVFIE</sequence>
<name>E0VTS7_PEDHC</name>
<proteinExistence type="inferred from homology"/>
<dbReference type="Gene3D" id="3.20.20.190">
    <property type="entry name" value="Phosphatidylinositol (PI) phosphodiesterase"/>
    <property type="match status" value="1"/>
</dbReference>
<dbReference type="GeneID" id="8230590"/>
<dbReference type="GO" id="GO:0004622">
    <property type="term" value="F:phosphatidylcholine lysophospholipase activity"/>
    <property type="evidence" value="ECO:0007669"/>
    <property type="project" value="TreeGrafter"/>
</dbReference>
<dbReference type="CTD" id="8230590"/>
<dbReference type="VEuPathDB" id="VectorBase:PHUM437800"/>
<dbReference type="SUPFAM" id="SSF51695">
    <property type="entry name" value="PLC-like phosphodiesterases"/>
    <property type="match status" value="1"/>
</dbReference>
<dbReference type="STRING" id="121224.E0VTS7"/>
<evidence type="ECO:0000256" key="9">
    <source>
        <dbReference type="ARBA" id="ARBA00047392"/>
    </source>
</evidence>
<comment type="catalytic activity">
    <reaction evidence="12">
        <text>N,1-di-(9Z-octadecenoyl)-sn-glycero-3-phosphoethanolamine + H2O = N-(9Z-octadecenoyl) ethanolamine + 1-(9Z-octadecenoyl)-sn-glycero-3-phosphate + H(+)</text>
        <dbReference type="Rhea" id="RHEA:56460"/>
        <dbReference type="ChEBI" id="CHEBI:15377"/>
        <dbReference type="ChEBI" id="CHEBI:15378"/>
        <dbReference type="ChEBI" id="CHEBI:71466"/>
        <dbReference type="ChEBI" id="CHEBI:74544"/>
        <dbReference type="ChEBI" id="CHEBI:85222"/>
    </reaction>
    <physiologicalReaction direction="left-to-right" evidence="12">
        <dbReference type="Rhea" id="RHEA:56461"/>
    </physiologicalReaction>
</comment>
<evidence type="ECO:0000313" key="15">
    <source>
        <dbReference type="EnsemblMetazoa" id="PHUM437800-PA"/>
    </source>
</evidence>
<evidence type="ECO:0000256" key="1">
    <source>
        <dbReference type="ARBA" id="ARBA00004370"/>
    </source>
</evidence>
<keyword evidence="7" id="KW-0472">Membrane</keyword>
<reference evidence="14" key="1">
    <citation type="submission" date="2007-04" db="EMBL/GenBank/DDBJ databases">
        <title>Annotation of Pediculus humanus corporis strain USDA.</title>
        <authorList>
            <person name="Kirkness E."/>
            <person name="Hannick L."/>
            <person name="Hass B."/>
            <person name="Bruggner R."/>
            <person name="Lawson D."/>
            <person name="Bidwell S."/>
            <person name="Joardar V."/>
            <person name="Caler E."/>
            <person name="Walenz B."/>
            <person name="Inman J."/>
            <person name="Schobel S."/>
            <person name="Galinsky K."/>
            <person name="Amedeo P."/>
            <person name="Strausberg R."/>
        </authorList>
    </citation>
    <scope>NUCLEOTIDE SEQUENCE</scope>
    <source>
        <strain evidence="14">USDA</strain>
    </source>
</reference>
<evidence type="ECO:0000256" key="7">
    <source>
        <dbReference type="ARBA" id="ARBA00023136"/>
    </source>
</evidence>
<keyword evidence="4" id="KW-0378">Hydrolase</keyword>
<dbReference type="OMA" id="VHVWTID"/>
<evidence type="ECO:0000256" key="2">
    <source>
        <dbReference type="ARBA" id="ARBA00007277"/>
    </source>
</evidence>
<evidence type="ECO:0000256" key="3">
    <source>
        <dbReference type="ARBA" id="ARBA00022692"/>
    </source>
</evidence>
<dbReference type="HOGENOM" id="CLU_030006_5_0_1"/>